<accession>A0A4U8T2U1</accession>
<evidence type="ECO:0000256" key="4">
    <source>
        <dbReference type="ARBA" id="ARBA00022692"/>
    </source>
</evidence>
<dbReference type="AlphaFoldDB" id="A0A4U8T2U1"/>
<comment type="similarity">
    <text evidence="8">Belongs to the methyl-accepting chemotaxis (MCP) protein family.</text>
</comment>
<comment type="subcellular location">
    <subcellularLocation>
        <location evidence="1">Cell membrane</location>
        <topology evidence="1">Multi-pass membrane protein</topology>
    </subcellularLocation>
</comment>
<dbReference type="InterPro" id="IPR004089">
    <property type="entry name" value="MCPsignal_dom"/>
</dbReference>
<keyword evidence="4 10" id="KW-0812">Transmembrane</keyword>
<dbReference type="GO" id="GO:0005886">
    <property type="term" value="C:plasma membrane"/>
    <property type="evidence" value="ECO:0007669"/>
    <property type="project" value="UniProtKB-SubCell"/>
</dbReference>
<protein>
    <submittedName>
        <fullName evidence="14">Methyl-accepting chemotaxis protein</fullName>
    </submittedName>
</protein>
<evidence type="ECO:0000256" key="5">
    <source>
        <dbReference type="ARBA" id="ARBA00022989"/>
    </source>
</evidence>
<feature type="transmembrane region" description="Helical" evidence="10">
    <location>
        <begin position="12"/>
        <end position="31"/>
    </location>
</feature>
<evidence type="ECO:0000256" key="8">
    <source>
        <dbReference type="ARBA" id="ARBA00029447"/>
    </source>
</evidence>
<evidence type="ECO:0000256" key="10">
    <source>
        <dbReference type="SAM" id="Phobius"/>
    </source>
</evidence>
<proteinExistence type="inferred from homology"/>
<feature type="domain" description="Methyl-accepting transducer" evidence="11">
    <location>
        <begin position="475"/>
        <end position="662"/>
    </location>
</feature>
<evidence type="ECO:0000256" key="6">
    <source>
        <dbReference type="ARBA" id="ARBA00023136"/>
    </source>
</evidence>
<evidence type="ECO:0000313" key="15">
    <source>
        <dbReference type="Proteomes" id="UP000029714"/>
    </source>
</evidence>
<dbReference type="Pfam" id="PF02743">
    <property type="entry name" value="dCache_1"/>
    <property type="match status" value="1"/>
</dbReference>
<evidence type="ECO:0000256" key="7">
    <source>
        <dbReference type="ARBA" id="ARBA00023224"/>
    </source>
</evidence>
<dbReference type="PANTHER" id="PTHR32089">
    <property type="entry name" value="METHYL-ACCEPTING CHEMOTAXIS PROTEIN MCPB"/>
    <property type="match status" value="1"/>
</dbReference>
<reference evidence="14 15" key="2">
    <citation type="journal article" date="2016" name="Infect. Immun.">
        <title>Helicobacter saguini, a Novel Helicobacter Isolated from Cotton-Top Tamarins with Ulcerative Colitis, Has Proinflammatory Properties and Induces Typhlocolitis and Dysplasia in Gnotobiotic IL-10-/- Mice.</title>
        <authorList>
            <person name="Shen Z."/>
            <person name="Mannion A."/>
            <person name="Whary M.T."/>
            <person name="Muthupalani S."/>
            <person name="Sheh A."/>
            <person name="Feng Y."/>
            <person name="Gong G."/>
            <person name="Vandamme P."/>
            <person name="Holcombe H.R."/>
            <person name="Paster B.J."/>
            <person name="Fox J.G."/>
        </authorList>
    </citation>
    <scope>NUCLEOTIDE SEQUENCE [LARGE SCALE GENOMIC DNA]</scope>
    <source>
        <strain evidence="14 15">MIT 97-6194</strain>
    </source>
</reference>
<dbReference type="InterPro" id="IPR003660">
    <property type="entry name" value="HAMP_dom"/>
</dbReference>
<name>A0A4U8T2U1_9HELI</name>
<dbReference type="EMBL" id="JRMP02000013">
    <property type="protein sequence ID" value="TLD93664.1"/>
    <property type="molecule type" value="Genomic_DNA"/>
</dbReference>
<dbReference type="GO" id="GO:0006935">
    <property type="term" value="P:chemotaxis"/>
    <property type="evidence" value="ECO:0007669"/>
    <property type="project" value="UniProtKB-KW"/>
</dbReference>
<dbReference type="PROSITE" id="PS50111">
    <property type="entry name" value="CHEMOTAXIS_TRANSDUC_2"/>
    <property type="match status" value="1"/>
</dbReference>
<feature type="domain" description="HAMP" evidence="12">
    <location>
        <begin position="374"/>
        <end position="424"/>
    </location>
</feature>
<dbReference type="InterPro" id="IPR029151">
    <property type="entry name" value="Sensor-like_sf"/>
</dbReference>
<dbReference type="Gene3D" id="3.30.450.20">
    <property type="entry name" value="PAS domain"/>
    <property type="match status" value="1"/>
</dbReference>
<dbReference type="Pfam" id="PF00015">
    <property type="entry name" value="MCPsignal"/>
    <property type="match status" value="1"/>
</dbReference>
<dbReference type="STRING" id="1548018.LS64_01165"/>
<reference evidence="14 15" key="1">
    <citation type="journal article" date="2014" name="Genome Announc.">
        <title>Draft genome sequences of eight enterohepatic helicobacter species isolated from both laboratory and wild rodents.</title>
        <authorList>
            <person name="Sheh A."/>
            <person name="Shen Z."/>
            <person name="Fox J.G."/>
        </authorList>
    </citation>
    <scope>NUCLEOTIDE SEQUENCE [LARGE SCALE GENOMIC DNA]</scope>
    <source>
        <strain evidence="14 15">MIT 97-6194</strain>
    </source>
</reference>
<reference evidence="14" key="3">
    <citation type="submission" date="2018-04" db="EMBL/GenBank/DDBJ databases">
        <authorList>
            <person name="Sheh A."/>
            <person name="Shen Z."/>
            <person name="Mannion A.J."/>
            <person name="Fox J.G."/>
        </authorList>
    </citation>
    <scope>NUCLEOTIDE SEQUENCE</scope>
    <source>
        <strain evidence="14">MIT 97-6194</strain>
    </source>
</reference>
<dbReference type="SUPFAM" id="SSF103190">
    <property type="entry name" value="Sensory domain-like"/>
    <property type="match status" value="1"/>
</dbReference>
<dbReference type="Proteomes" id="UP000029714">
    <property type="component" value="Unassembled WGS sequence"/>
</dbReference>
<keyword evidence="6 10" id="KW-0472">Membrane</keyword>
<evidence type="ECO:0000256" key="2">
    <source>
        <dbReference type="ARBA" id="ARBA00022475"/>
    </source>
</evidence>
<dbReference type="Pfam" id="PF00672">
    <property type="entry name" value="HAMP"/>
    <property type="match status" value="1"/>
</dbReference>
<keyword evidence="15" id="KW-1185">Reference proteome</keyword>
<evidence type="ECO:0000313" key="14">
    <source>
        <dbReference type="EMBL" id="TLD93664.1"/>
    </source>
</evidence>
<dbReference type="OrthoDB" id="5348717at2"/>
<keyword evidence="2" id="KW-1003">Cell membrane</keyword>
<evidence type="ECO:0000256" key="9">
    <source>
        <dbReference type="PROSITE-ProRule" id="PRU00284"/>
    </source>
</evidence>
<dbReference type="PANTHER" id="PTHR32089:SF112">
    <property type="entry name" value="LYSOZYME-LIKE PROTEIN-RELATED"/>
    <property type="match status" value="1"/>
</dbReference>
<keyword evidence="5 10" id="KW-1133">Transmembrane helix</keyword>
<dbReference type="PROSITE" id="PS50885">
    <property type="entry name" value="HAMP"/>
    <property type="match status" value="1"/>
</dbReference>
<evidence type="ECO:0000313" key="16">
    <source>
        <dbReference type="Proteomes" id="UP000477070"/>
    </source>
</evidence>
<dbReference type="CDD" id="cd18773">
    <property type="entry name" value="PDC1_HK_sensor"/>
    <property type="match status" value="1"/>
</dbReference>
<gene>
    <name evidence="13" type="ORF">DCO61_02245</name>
    <name evidence="14" type="ORF">LS64_008545</name>
</gene>
<dbReference type="Gene3D" id="6.10.340.10">
    <property type="match status" value="1"/>
</dbReference>
<dbReference type="SUPFAM" id="SSF58104">
    <property type="entry name" value="Methyl-accepting chemotaxis protein (MCP) signaling domain"/>
    <property type="match status" value="1"/>
</dbReference>
<evidence type="ECO:0000313" key="13">
    <source>
        <dbReference type="EMBL" id="MWV68873.1"/>
    </source>
</evidence>
<feature type="transmembrane region" description="Helical" evidence="10">
    <location>
        <begin position="295"/>
        <end position="313"/>
    </location>
</feature>
<dbReference type="Proteomes" id="UP000477070">
    <property type="component" value="Unassembled WGS sequence"/>
</dbReference>
<keyword evidence="3" id="KW-0145">Chemotaxis</keyword>
<organism evidence="14 15">
    <name type="scientific">Helicobacter saguini</name>
    <dbReference type="NCBI Taxonomy" id="1548018"/>
    <lineage>
        <taxon>Bacteria</taxon>
        <taxon>Pseudomonadati</taxon>
        <taxon>Campylobacterota</taxon>
        <taxon>Epsilonproteobacteria</taxon>
        <taxon>Campylobacterales</taxon>
        <taxon>Helicobacteraceae</taxon>
        <taxon>Helicobacter</taxon>
    </lineage>
</organism>
<evidence type="ECO:0000259" key="11">
    <source>
        <dbReference type="PROSITE" id="PS50111"/>
    </source>
</evidence>
<comment type="caution">
    <text evidence="14">The sequence shown here is derived from an EMBL/GenBank/DDBJ whole genome shotgun (WGS) entry which is preliminary data.</text>
</comment>
<dbReference type="EMBL" id="QBIU01000001">
    <property type="protein sequence ID" value="MWV68873.1"/>
    <property type="molecule type" value="Genomic_DNA"/>
</dbReference>
<sequence length="662" mass="72917">MKLMKSVSGKLTLLGCGIIAFLLICIMILSFKQSQNDIRNYLGGIQVKTMSDVVLDFNAIAEQKHRHVEILAQELAKDDHLDNKILIEFLLLIKEAGDFELLYYGVEDTNEMLYSNGRVRSPTIDGYDMRVRPWHKHALETNKLSVTDPYISDTSKIMVITYTMPVRNASGKLMGVIGANVSLANFSEEVLEMGEGEGTYAMVINPQGQILFHKDSNLIMQKTALSTNIANQLRANPSLLEPKNKIDDIFSAIDDNGNEQAIVCNVANNPEYIMCSITSVKFYTEPLKESFIEQLILSLVLMAISALIFKFIIDRMMKSLRVVQNGLNSFFDFVNHKSHDVDVIKVNSRDEFGQMAAAINANIQNTKNNLSKDAAAIQDASAKAKEIEGGNLRARIEAIPANPQLLQLKNVLNSMLDVLEKNIGGDTNEIARVFKSYTALDFTTEVKDAKGVVEVVTNTLGHEIQNMLRTSLNFANDLESKSKDLEEAVRTLTESTNTQASSLEQTATAVEQITSSMQNVSGRTGEVIGQSEDIKNVIGIIRDIADQTNLLALNAAIEAARAGEHGRGFAVVADEVRKLAERTQKSLGEIEANTNILVQSINDMGESIKEQATGIGQINEAISQLESLTQKNVDIANHAKDISTAVDSVANQILEDVNKKKF</sequence>
<evidence type="ECO:0000256" key="3">
    <source>
        <dbReference type="ARBA" id="ARBA00022500"/>
    </source>
</evidence>
<reference evidence="13 16" key="4">
    <citation type="submission" date="2019-12" db="EMBL/GenBank/DDBJ databases">
        <title>Multi-Generational Helicobacter saguini Isolates.</title>
        <authorList>
            <person name="Mannion A."/>
            <person name="Shen Z."/>
            <person name="Fox J.G."/>
        </authorList>
    </citation>
    <scope>NUCLEOTIDE SEQUENCE [LARGE SCALE GENOMIC DNA]</scope>
    <source>
        <strain evidence="13">16-048</strain>
        <strain evidence="16">16-048 (F4)</strain>
    </source>
</reference>
<keyword evidence="7 9" id="KW-0807">Transducer</keyword>
<dbReference type="SMART" id="SM00283">
    <property type="entry name" value="MA"/>
    <property type="match status" value="1"/>
</dbReference>
<evidence type="ECO:0000256" key="1">
    <source>
        <dbReference type="ARBA" id="ARBA00004651"/>
    </source>
</evidence>
<evidence type="ECO:0000259" key="12">
    <source>
        <dbReference type="PROSITE" id="PS50885"/>
    </source>
</evidence>
<dbReference type="InterPro" id="IPR033479">
    <property type="entry name" value="dCache_1"/>
</dbReference>
<dbReference type="Gene3D" id="1.10.287.950">
    <property type="entry name" value="Methyl-accepting chemotaxis protein"/>
    <property type="match status" value="1"/>
</dbReference>
<dbReference type="GO" id="GO:0007165">
    <property type="term" value="P:signal transduction"/>
    <property type="evidence" value="ECO:0007669"/>
    <property type="project" value="UniProtKB-KW"/>
</dbReference>